<evidence type="ECO:0000313" key="15">
    <source>
        <dbReference type="Proteomes" id="UP000006757"/>
    </source>
</evidence>
<sequence length="969" mass="109690">MSQQTSKAPAMSKDGRSLPYSGALRDRYSAYQKALQFIDTHEGGLDRFTQGHKKMGFQIDDKGGVTYREWAAGAVAARLIGDFNNWSHTANPMTKNEFGVWECYVPPTANGKCAIPHDSMVKISMTTADGESIDRLPAWITRVTQDLDVSPVYDARFWNPPAEDRYEFKNGHSTNSIEGLKIYEAHVGISSPEKRVTTYKEFERDVLPRIKDLGYNTIQIVWLPGHQLFRGLVALRFVEWFFAVLTIGTPEDLKSLIDTAHGMGITVLLDVVHSHACKNVLDGLNMFDGTDHLYFHEGSRGRHDLWDSRLFNYGHPEVQRFLLSNLRFWMDEYNFDGFRFDGVTSMMYKHHGDYHEYFGDSVDQEAMVYLMLANKMIHDLYPNAITIAEDVSGMPTLCRPVDEGGVGFDYRLSMAIPDMWIKILKEKQDEEWDMGNIVHTLTNRRHLERSVSRCVRDNVGVKLTADDYMSDLSPLTPIIDRGISLHKMIRFLVHSLGGEAYLNFEGNEFGHPEWMDFPREGNGNSFDHARRQFNLVDDHLLRYKYLNAFDAEMNNLESKYKWLSAPQVSPIVGGKGMLTLKAFVSLKHEGDKVIVFERAGLLFIFNCELWEDDYRVGVDVPGKYHVVLNSDEKRFGGHDRIDNSGEYFTTPMEWNGRKNWLQVLNVKVSAFAERACSIDVRATVCFTSMSSITSSTMPFLETLNGLIEPLLFIGLSLSYVPSTISQVFRERRLVSWDQFQFLWFGNFWRTVGPMVRDGAEARVVPLLQGRVRLGTAVPPDGDSRGLPPGVGGTVIEVGPGSGMWVSIYGDQYATLSDTVDKSIPGKRTRVEKVFGIEPNATHHAALQSRISEAGLDGRYTIVPVGIEDIGSTGLIPKGSVDAIVTVLCLCSIPEPEKNIRELYEYLKPGGRWFVYEHVKCYASQGNFMRWYQSKSLRAAGPWKEIDLAMPTDAPWWSTTPHSYGILTKP</sequence>
<name>K1VR75_TRIAC</name>
<evidence type="ECO:0000256" key="4">
    <source>
        <dbReference type="ARBA" id="ARBA00009000"/>
    </source>
</evidence>
<evidence type="ECO:0000313" key="14">
    <source>
        <dbReference type="EMBL" id="EKC99217.1"/>
    </source>
</evidence>
<dbReference type="PANTHER" id="PTHR43651">
    <property type="entry name" value="1,4-ALPHA-GLUCAN-BRANCHING ENZYME"/>
    <property type="match status" value="1"/>
</dbReference>
<dbReference type="CDD" id="cd11321">
    <property type="entry name" value="AmyAc_bac_euk_BE"/>
    <property type="match status" value="1"/>
</dbReference>
<dbReference type="Gene3D" id="2.60.40.10">
    <property type="entry name" value="Immunoglobulins"/>
    <property type="match status" value="1"/>
</dbReference>
<dbReference type="OMA" id="IPDYWIK"/>
<comment type="similarity">
    <text evidence="4">Belongs to the glycosyl hydrolase 13 family. GlgB subfamily.</text>
</comment>
<dbReference type="Gene3D" id="2.60.40.1180">
    <property type="entry name" value="Golgi alpha-mannosidase II"/>
    <property type="match status" value="1"/>
</dbReference>
<dbReference type="Gene3D" id="3.20.20.80">
    <property type="entry name" value="Glycosidases"/>
    <property type="match status" value="1"/>
</dbReference>
<dbReference type="OrthoDB" id="196493at2759"/>
<dbReference type="Pfam" id="PF02806">
    <property type="entry name" value="Alpha-amylase_C"/>
    <property type="match status" value="1"/>
</dbReference>
<dbReference type="Pfam" id="PF13489">
    <property type="entry name" value="Methyltransf_23"/>
    <property type="match status" value="1"/>
</dbReference>
<dbReference type="InterPro" id="IPR014756">
    <property type="entry name" value="Ig_E-set"/>
</dbReference>
<evidence type="ECO:0000256" key="2">
    <source>
        <dbReference type="ARBA" id="ARBA00004496"/>
    </source>
</evidence>
<evidence type="ECO:0000259" key="11">
    <source>
        <dbReference type="Pfam" id="PF00128"/>
    </source>
</evidence>
<dbReference type="GO" id="GO:0003844">
    <property type="term" value="F:1,4-alpha-glucan branching enzyme activity"/>
    <property type="evidence" value="ECO:0007669"/>
    <property type="project" value="UniProtKB-EC"/>
</dbReference>
<dbReference type="CDD" id="cd02854">
    <property type="entry name" value="E_set_GBE_euk_N"/>
    <property type="match status" value="1"/>
</dbReference>
<evidence type="ECO:0000256" key="5">
    <source>
        <dbReference type="ARBA" id="ARBA00012541"/>
    </source>
</evidence>
<dbReference type="SUPFAM" id="SSF53335">
    <property type="entry name" value="S-adenosyl-L-methionine-dependent methyltransferases"/>
    <property type="match status" value="1"/>
</dbReference>
<comment type="subcellular location">
    <subcellularLocation>
        <location evidence="2">Cytoplasm</location>
    </subcellularLocation>
</comment>
<dbReference type="InterPro" id="IPR006047">
    <property type="entry name" value="GH13_cat_dom"/>
</dbReference>
<dbReference type="SUPFAM" id="SSF51011">
    <property type="entry name" value="Glycosyl hydrolase domain"/>
    <property type="match status" value="1"/>
</dbReference>
<dbReference type="STRING" id="1220162.K1VR75"/>
<evidence type="ECO:0000259" key="13">
    <source>
        <dbReference type="Pfam" id="PF02922"/>
    </source>
</evidence>
<dbReference type="UniPathway" id="UPA00164"/>
<evidence type="ECO:0000256" key="6">
    <source>
        <dbReference type="ARBA" id="ARBA00020932"/>
    </source>
</evidence>
<proteinExistence type="inferred from homology"/>
<dbReference type="InterPro" id="IPR006048">
    <property type="entry name" value="A-amylase/branching_C"/>
</dbReference>
<dbReference type="AlphaFoldDB" id="K1VR75"/>
<dbReference type="GO" id="GO:0004553">
    <property type="term" value="F:hydrolase activity, hydrolyzing O-glycosyl compounds"/>
    <property type="evidence" value="ECO:0007669"/>
    <property type="project" value="InterPro"/>
</dbReference>
<evidence type="ECO:0000256" key="10">
    <source>
        <dbReference type="ARBA" id="ARBA00049618"/>
    </source>
</evidence>
<dbReference type="FunFam" id="2.60.40.10:FF:000250">
    <property type="entry name" value="1,4-alpha-glucan-branching enzyme, chloroplastic/amyloplastic"/>
    <property type="match status" value="1"/>
</dbReference>
<dbReference type="InterPro" id="IPR017853">
    <property type="entry name" value="GH"/>
</dbReference>
<accession>K1VR75</accession>
<dbReference type="eggNOG" id="KOG4300">
    <property type="taxonomic scope" value="Eukaryota"/>
</dbReference>
<dbReference type="EMBL" id="AMBO01000373">
    <property type="protein sequence ID" value="EKC99217.1"/>
    <property type="molecule type" value="Genomic_DNA"/>
</dbReference>
<organism evidence="14 15">
    <name type="scientific">Trichosporon asahii var. asahii (strain CBS 8904)</name>
    <name type="common">Yeast</name>
    <dbReference type="NCBI Taxonomy" id="1220162"/>
    <lineage>
        <taxon>Eukaryota</taxon>
        <taxon>Fungi</taxon>
        <taxon>Dikarya</taxon>
        <taxon>Basidiomycota</taxon>
        <taxon>Agaricomycotina</taxon>
        <taxon>Tremellomycetes</taxon>
        <taxon>Trichosporonales</taxon>
        <taxon>Trichosporonaceae</taxon>
        <taxon>Trichosporon</taxon>
    </lineage>
</organism>
<reference evidence="14 15" key="1">
    <citation type="journal article" date="2012" name="Eukaryot. Cell">
        <title>Genome sequence of the Trichosporon asahii environmental strain CBS 8904.</title>
        <authorList>
            <person name="Yang R.Y."/>
            <person name="Li H.T."/>
            <person name="Zhu H."/>
            <person name="Zhou G.P."/>
            <person name="Wang M."/>
            <person name="Wang L."/>
        </authorList>
    </citation>
    <scope>NUCLEOTIDE SEQUENCE [LARGE SCALE GENOMIC DNA]</scope>
    <source>
        <strain evidence="14 15">CBS 8904</strain>
    </source>
</reference>
<comment type="pathway">
    <text evidence="3">Glycan biosynthesis; glycogen biosynthesis.</text>
</comment>
<dbReference type="Gene3D" id="3.40.50.150">
    <property type="entry name" value="Vaccinia Virus protein VP39"/>
    <property type="match status" value="1"/>
</dbReference>
<evidence type="ECO:0000256" key="3">
    <source>
        <dbReference type="ARBA" id="ARBA00004964"/>
    </source>
</evidence>
<comment type="caution">
    <text evidence="14">The sequence shown here is derived from an EMBL/GenBank/DDBJ whole genome shotgun (WGS) entry which is preliminary data.</text>
</comment>
<dbReference type="Pfam" id="PF00128">
    <property type="entry name" value="Alpha-amylase"/>
    <property type="match status" value="1"/>
</dbReference>
<dbReference type="SUPFAM" id="SSF51445">
    <property type="entry name" value="(Trans)glycosidases"/>
    <property type="match status" value="1"/>
</dbReference>
<dbReference type="InterPro" id="IPR004193">
    <property type="entry name" value="Glyco_hydro_13_N"/>
</dbReference>
<dbReference type="InParanoid" id="K1VR75"/>
<feature type="domain" description="Alpha-amylase/branching enzyme C-terminal all beta" evidence="12">
    <location>
        <begin position="584"/>
        <end position="663"/>
    </location>
</feature>
<dbReference type="GO" id="GO:0005737">
    <property type="term" value="C:cytoplasm"/>
    <property type="evidence" value="ECO:0007669"/>
    <property type="project" value="UniProtKB-SubCell"/>
</dbReference>
<dbReference type="eggNOG" id="KOG0470">
    <property type="taxonomic scope" value="Eukaryota"/>
</dbReference>
<dbReference type="CDD" id="cd02440">
    <property type="entry name" value="AdoMet_MTases"/>
    <property type="match status" value="1"/>
</dbReference>
<dbReference type="HOGENOM" id="CLU_012922_0_0_1"/>
<dbReference type="InterPro" id="IPR013780">
    <property type="entry name" value="Glyco_hydro_b"/>
</dbReference>
<evidence type="ECO:0000259" key="12">
    <source>
        <dbReference type="Pfam" id="PF02806"/>
    </source>
</evidence>
<evidence type="ECO:0000256" key="8">
    <source>
        <dbReference type="ARBA" id="ARBA00022679"/>
    </source>
</evidence>
<gene>
    <name evidence="14" type="ORF">A1Q2_06417</name>
</gene>
<dbReference type="InterPro" id="IPR029063">
    <property type="entry name" value="SAM-dependent_MTases_sf"/>
</dbReference>
<dbReference type="PANTHER" id="PTHR43651:SF3">
    <property type="entry name" value="1,4-ALPHA-GLUCAN-BRANCHING ENZYME"/>
    <property type="match status" value="1"/>
</dbReference>
<evidence type="ECO:0000256" key="1">
    <source>
        <dbReference type="ARBA" id="ARBA00000826"/>
    </source>
</evidence>
<feature type="domain" description="Glycoside hydrolase family 13 N-terminal" evidence="13">
    <location>
        <begin position="54"/>
        <end position="139"/>
    </location>
</feature>
<dbReference type="SUPFAM" id="SSF81296">
    <property type="entry name" value="E set domains"/>
    <property type="match status" value="1"/>
</dbReference>
<feature type="domain" description="Glycosyl hydrolase family 13 catalytic" evidence="11">
    <location>
        <begin position="292"/>
        <end position="514"/>
    </location>
</feature>
<evidence type="ECO:0000256" key="9">
    <source>
        <dbReference type="ARBA" id="ARBA00031979"/>
    </source>
</evidence>
<comment type="catalytic activity">
    <reaction evidence="1">
        <text>Transfers a segment of a (1-&gt;4)-alpha-D-glucan chain to a primary hydroxy group in a similar glucan chain.</text>
        <dbReference type="EC" id="2.4.1.18"/>
    </reaction>
</comment>
<protein>
    <recommendedName>
        <fullName evidence="6">1,4-alpha-glucan-branching enzyme</fullName>
        <ecNumber evidence="5">2.4.1.18</ecNumber>
    </recommendedName>
    <alternativeName>
        <fullName evidence="9">Glycogen-branching enzyme</fullName>
    </alternativeName>
</protein>
<evidence type="ECO:0000256" key="7">
    <source>
        <dbReference type="ARBA" id="ARBA00022676"/>
    </source>
</evidence>
<dbReference type="Proteomes" id="UP000006757">
    <property type="component" value="Unassembled WGS sequence"/>
</dbReference>
<keyword evidence="15" id="KW-1185">Reference proteome</keyword>
<keyword evidence="8" id="KW-0808">Transferase</keyword>
<comment type="function">
    <text evidence="10">Glycogen-branching enzyme participates in the glycogen biosynthetic process along with glycogenin and glycogen synthase. Generates alpha-1,6-glucosidic branches from alpha-1,4-linked glucose chains, to increase solubility of the glycogen polymer.</text>
</comment>
<keyword evidence="7" id="KW-0328">Glycosyltransferase</keyword>
<dbReference type="Pfam" id="PF02922">
    <property type="entry name" value="CBM_48"/>
    <property type="match status" value="1"/>
</dbReference>
<dbReference type="GO" id="GO:0005978">
    <property type="term" value="P:glycogen biosynthetic process"/>
    <property type="evidence" value="ECO:0007669"/>
    <property type="project" value="UniProtKB-UniPathway"/>
</dbReference>
<dbReference type="InterPro" id="IPR013783">
    <property type="entry name" value="Ig-like_fold"/>
</dbReference>
<dbReference type="EC" id="2.4.1.18" evidence="5"/>
<dbReference type="GO" id="GO:0043169">
    <property type="term" value="F:cation binding"/>
    <property type="evidence" value="ECO:0007669"/>
    <property type="project" value="InterPro"/>
</dbReference>